<feature type="chain" id="PRO_5030782133" evidence="1">
    <location>
        <begin position="23"/>
        <end position="180"/>
    </location>
</feature>
<organism evidence="2">
    <name type="scientific">Vitrella brassicaformis</name>
    <dbReference type="NCBI Taxonomy" id="1169539"/>
    <lineage>
        <taxon>Eukaryota</taxon>
        <taxon>Sar</taxon>
        <taxon>Alveolata</taxon>
        <taxon>Colpodellida</taxon>
        <taxon>Vitrellaceae</taxon>
        <taxon>Vitrella</taxon>
    </lineage>
</organism>
<keyword evidence="1" id="KW-0732">Signal</keyword>
<dbReference type="AlphaFoldDB" id="A0A7S1KEI3"/>
<proteinExistence type="predicted"/>
<dbReference type="EMBL" id="HBGB01042590">
    <property type="protein sequence ID" value="CAD9069996.1"/>
    <property type="molecule type" value="Transcribed_RNA"/>
</dbReference>
<gene>
    <name evidence="2" type="ORF">VBRA1451_LOCUS25078</name>
</gene>
<sequence>MISMRRFRLLAILFGLVAIGKAAQSKDASQVSVAARELGGEVRAFEAQQAALVQLQLDQAANTITAAYKLNTAAHKLDTAAHQLTAQALEAIDKAHRTLTQMTTEGLNTQQTGDGRGNDSTHEGCPVSLFAWVQAVARLLQRGEASGRRAGALINAKLRGVTYGWTIGHAAYFTAIRANV</sequence>
<protein>
    <submittedName>
        <fullName evidence="2">Uncharacterized protein</fullName>
    </submittedName>
</protein>
<evidence type="ECO:0000256" key="1">
    <source>
        <dbReference type="SAM" id="SignalP"/>
    </source>
</evidence>
<accession>A0A7S1KEI3</accession>
<feature type="signal peptide" evidence="1">
    <location>
        <begin position="1"/>
        <end position="22"/>
    </location>
</feature>
<evidence type="ECO:0000313" key="2">
    <source>
        <dbReference type="EMBL" id="CAD9069996.1"/>
    </source>
</evidence>
<reference evidence="2" key="1">
    <citation type="submission" date="2021-01" db="EMBL/GenBank/DDBJ databases">
        <authorList>
            <person name="Corre E."/>
            <person name="Pelletier E."/>
            <person name="Niang G."/>
            <person name="Scheremetjew M."/>
            <person name="Finn R."/>
            <person name="Kale V."/>
            <person name="Holt S."/>
            <person name="Cochrane G."/>
            <person name="Meng A."/>
            <person name="Brown T."/>
            <person name="Cohen L."/>
        </authorList>
    </citation>
    <scope>NUCLEOTIDE SEQUENCE</scope>
    <source>
        <strain evidence="2">CCMP3346</strain>
    </source>
</reference>
<name>A0A7S1KEI3_9ALVE</name>